<proteinExistence type="predicted"/>
<dbReference type="PANTHER" id="PTHR10250">
    <property type="entry name" value="MICROSOMAL GLUTATHIONE S-TRANSFERASE"/>
    <property type="match status" value="1"/>
</dbReference>
<dbReference type="PANTHER" id="PTHR10250:SF22">
    <property type="entry name" value="MICROSOMAL GLUTATHIONE S-TRANSFERASE"/>
    <property type="match status" value="1"/>
</dbReference>
<dbReference type="EMBL" id="JASFZW010000002">
    <property type="protein sequence ID" value="KAK2080020.1"/>
    <property type="molecule type" value="Genomic_DNA"/>
</dbReference>
<keyword evidence="1" id="KW-0472">Membrane</keyword>
<feature type="transmembrane region" description="Helical" evidence="1">
    <location>
        <begin position="99"/>
        <end position="120"/>
    </location>
</feature>
<name>A0AAD9IMD6_PROWI</name>
<protein>
    <submittedName>
        <fullName evidence="2">Uncharacterized protein</fullName>
    </submittedName>
</protein>
<dbReference type="SUPFAM" id="SSF161084">
    <property type="entry name" value="MAPEG domain-like"/>
    <property type="match status" value="2"/>
</dbReference>
<accession>A0AAD9IMD6</accession>
<dbReference type="GO" id="GO:0005635">
    <property type="term" value="C:nuclear envelope"/>
    <property type="evidence" value="ECO:0007669"/>
    <property type="project" value="TreeGrafter"/>
</dbReference>
<keyword evidence="1" id="KW-1133">Transmembrane helix</keyword>
<keyword evidence="3" id="KW-1185">Reference proteome</keyword>
<organism evidence="2 3">
    <name type="scientific">Prototheca wickerhamii</name>
    <dbReference type="NCBI Taxonomy" id="3111"/>
    <lineage>
        <taxon>Eukaryota</taxon>
        <taxon>Viridiplantae</taxon>
        <taxon>Chlorophyta</taxon>
        <taxon>core chlorophytes</taxon>
        <taxon>Trebouxiophyceae</taxon>
        <taxon>Chlorellales</taxon>
        <taxon>Chlorellaceae</taxon>
        <taxon>Prototheca</taxon>
    </lineage>
</organism>
<feature type="transmembrane region" description="Helical" evidence="1">
    <location>
        <begin position="32"/>
        <end position="54"/>
    </location>
</feature>
<dbReference type="GO" id="GO:0004602">
    <property type="term" value="F:glutathione peroxidase activity"/>
    <property type="evidence" value="ECO:0007669"/>
    <property type="project" value="TreeGrafter"/>
</dbReference>
<keyword evidence="1" id="KW-0812">Transmembrane</keyword>
<evidence type="ECO:0000313" key="3">
    <source>
        <dbReference type="Proteomes" id="UP001255856"/>
    </source>
</evidence>
<dbReference type="InterPro" id="IPR023352">
    <property type="entry name" value="MAPEG-like_dom_sf"/>
</dbReference>
<reference evidence="2" key="1">
    <citation type="submission" date="2021-01" db="EMBL/GenBank/DDBJ databases">
        <authorList>
            <person name="Eckstrom K.M.E."/>
        </authorList>
    </citation>
    <scope>NUCLEOTIDE SEQUENCE</scope>
    <source>
        <strain evidence="2">UVCC 0001</strain>
    </source>
</reference>
<dbReference type="Gene3D" id="1.20.120.550">
    <property type="entry name" value="Membrane associated eicosanoid/glutathione metabolism-like domain"/>
    <property type="match status" value="1"/>
</dbReference>
<dbReference type="GO" id="GO:0005783">
    <property type="term" value="C:endoplasmic reticulum"/>
    <property type="evidence" value="ECO:0007669"/>
    <property type="project" value="TreeGrafter"/>
</dbReference>
<dbReference type="AlphaFoldDB" id="A0AAD9IMD6"/>
<dbReference type="Proteomes" id="UP001255856">
    <property type="component" value="Unassembled WGS sequence"/>
</dbReference>
<evidence type="ECO:0000256" key="1">
    <source>
        <dbReference type="SAM" id="Phobius"/>
    </source>
</evidence>
<dbReference type="GO" id="GO:0004364">
    <property type="term" value="F:glutathione transferase activity"/>
    <property type="evidence" value="ECO:0007669"/>
    <property type="project" value="TreeGrafter"/>
</dbReference>
<sequence length="123" mass="13981">MYLAARVIYFNGYAKGQTDGRLAGAHFQGLPILGWLAMLIWFAFELFFLGRFLVQNVWMGLQVGKARRKYKVFYPNLYADKDHPQADAFNCIQVSGEEALYALSMFSLVGMTATWAVQLLTKL</sequence>
<comment type="caution">
    <text evidence="2">The sequence shown here is derived from an EMBL/GenBank/DDBJ whole genome shotgun (WGS) entry which is preliminary data.</text>
</comment>
<dbReference type="InterPro" id="IPR050997">
    <property type="entry name" value="MAPEG"/>
</dbReference>
<evidence type="ECO:0000313" key="2">
    <source>
        <dbReference type="EMBL" id="KAK2080020.1"/>
    </source>
</evidence>
<gene>
    <name evidence="2" type="ORF">QBZ16_002415</name>
</gene>